<dbReference type="Pfam" id="PF01028">
    <property type="entry name" value="Topoisom_I"/>
    <property type="match status" value="1"/>
</dbReference>
<dbReference type="InterPro" id="IPR049331">
    <property type="entry name" value="Top1B_N_bact"/>
</dbReference>
<feature type="domain" description="DNA topoisomerase IB N-terminal" evidence="2">
    <location>
        <begin position="77"/>
        <end position="125"/>
    </location>
</feature>
<dbReference type="Proteomes" id="UP001500630">
    <property type="component" value="Unassembled WGS sequence"/>
</dbReference>
<keyword evidence="4" id="KW-1185">Reference proteome</keyword>
<dbReference type="InterPro" id="IPR013500">
    <property type="entry name" value="TopoI_cat_euk"/>
</dbReference>
<dbReference type="Pfam" id="PF21338">
    <property type="entry name" value="Top1B_N_bact"/>
    <property type="match status" value="1"/>
</dbReference>
<accession>A0ABP6WJX4</accession>
<dbReference type="PROSITE" id="PS52038">
    <property type="entry name" value="TOPO_IB_2"/>
    <property type="match status" value="1"/>
</dbReference>
<evidence type="ECO:0000259" key="1">
    <source>
        <dbReference type="Pfam" id="PF01028"/>
    </source>
</evidence>
<protein>
    <submittedName>
        <fullName evidence="3">DNA topoisomerase IB</fullName>
    </submittedName>
</protein>
<reference evidence="4" key="1">
    <citation type="journal article" date="2019" name="Int. J. Syst. Evol. Microbiol.">
        <title>The Global Catalogue of Microorganisms (GCM) 10K type strain sequencing project: providing services to taxonomists for standard genome sequencing and annotation.</title>
        <authorList>
            <consortium name="The Broad Institute Genomics Platform"/>
            <consortium name="The Broad Institute Genome Sequencing Center for Infectious Disease"/>
            <person name="Wu L."/>
            <person name="Ma J."/>
        </authorList>
    </citation>
    <scope>NUCLEOTIDE SEQUENCE [LARGE SCALE GENOMIC DNA]</scope>
    <source>
        <strain evidence="4">JCM 17326</strain>
    </source>
</reference>
<dbReference type="InterPro" id="IPR011010">
    <property type="entry name" value="DNA_brk_join_enz"/>
</dbReference>
<name>A0ABP6WJX4_9ACTN</name>
<dbReference type="Gene3D" id="1.10.132.120">
    <property type="match status" value="1"/>
</dbReference>
<sequence length="390" mass="42677">MNDPTLMCTTSRGVAGTMGWPLLDLSSCHFPLSAMPLTCPSRLPPNAPGSAGLVPEAKLHTSDQREPGIVRRRHGRGFSYQGPDGAPVRDRALLDRIKALAIPPAWNDVWICPSPRGHLQAVGTDAAGRRQYRYHDVWREQQDRAKFDRVLEVAERLPAFRKTVDDQLGGRGLTRQRVLAAAARLLDIGFFRIGGESYDSYGLATLRMEHVTCSNGTITCSYPAKGDIAREVEVADPGACKVLRSLKALGEEGELLRYRRKGGWSDIRSEDINDYLREIIGYEVTAKDFRTWHATVLAAVGLAVSKPAGAGGQAKRQRAVTRVMREVAEYLGNTPTVARASYVDPRVVEAYDQEKTIAAALTELGADADFGQLATAGTVERAVIRLIRAV</sequence>
<feature type="domain" description="DNA topoisomerase I catalytic core eukaryotic-type" evidence="1">
    <location>
        <begin position="138"/>
        <end position="354"/>
    </location>
</feature>
<dbReference type="SUPFAM" id="SSF56349">
    <property type="entry name" value="DNA breaking-rejoining enzymes"/>
    <property type="match status" value="1"/>
</dbReference>
<evidence type="ECO:0000313" key="4">
    <source>
        <dbReference type="Proteomes" id="UP001500630"/>
    </source>
</evidence>
<evidence type="ECO:0000313" key="3">
    <source>
        <dbReference type="EMBL" id="GAA3552742.1"/>
    </source>
</evidence>
<dbReference type="SUPFAM" id="SSF55869">
    <property type="entry name" value="DNA topoisomerase I domain"/>
    <property type="match status" value="1"/>
</dbReference>
<dbReference type="EMBL" id="BAABDQ010000006">
    <property type="protein sequence ID" value="GAA3552742.1"/>
    <property type="molecule type" value="Genomic_DNA"/>
</dbReference>
<dbReference type="Gene3D" id="3.30.66.10">
    <property type="entry name" value="DNA topoisomerase I domain"/>
    <property type="match status" value="1"/>
</dbReference>
<proteinExistence type="predicted"/>
<comment type="caution">
    <text evidence="3">The sequence shown here is derived from an EMBL/GenBank/DDBJ whole genome shotgun (WGS) entry which is preliminary data.</text>
</comment>
<dbReference type="InterPro" id="IPR035447">
    <property type="entry name" value="DNA_topo_I_N_sf"/>
</dbReference>
<organism evidence="3 4">
    <name type="scientific">Nonomuraea rosea</name>
    <dbReference type="NCBI Taxonomy" id="638574"/>
    <lineage>
        <taxon>Bacteria</taxon>
        <taxon>Bacillati</taxon>
        <taxon>Actinomycetota</taxon>
        <taxon>Actinomycetes</taxon>
        <taxon>Streptosporangiales</taxon>
        <taxon>Streptosporangiaceae</taxon>
        <taxon>Nonomuraea</taxon>
    </lineage>
</organism>
<dbReference type="Gene3D" id="3.90.15.10">
    <property type="entry name" value="Topoisomerase I, Chain A, domain 3"/>
    <property type="match status" value="1"/>
</dbReference>
<evidence type="ECO:0000259" key="2">
    <source>
        <dbReference type="Pfam" id="PF21338"/>
    </source>
</evidence>
<gene>
    <name evidence="3" type="ORF">GCM10022419_036410</name>
</gene>
<dbReference type="InterPro" id="IPR014711">
    <property type="entry name" value="TopoI_cat_a-hlx-sub_euk"/>
</dbReference>